<evidence type="ECO:0000313" key="5">
    <source>
        <dbReference type="Proteomes" id="UP000235145"/>
    </source>
</evidence>
<reference evidence="4 5" key="1">
    <citation type="journal article" date="2017" name="Nat. Commun.">
        <title>Genome assembly with in vitro proximity ligation data and whole-genome triplication in lettuce.</title>
        <authorList>
            <person name="Reyes-Chin-Wo S."/>
            <person name="Wang Z."/>
            <person name="Yang X."/>
            <person name="Kozik A."/>
            <person name="Arikit S."/>
            <person name="Song C."/>
            <person name="Xia L."/>
            <person name="Froenicke L."/>
            <person name="Lavelle D.O."/>
            <person name="Truco M.J."/>
            <person name="Xia R."/>
            <person name="Zhu S."/>
            <person name="Xu C."/>
            <person name="Xu H."/>
            <person name="Xu X."/>
            <person name="Cox K."/>
            <person name="Korf I."/>
            <person name="Meyers B.C."/>
            <person name="Michelmore R.W."/>
        </authorList>
    </citation>
    <scope>NUCLEOTIDE SEQUENCE [LARGE SCALE GENOMIC DNA]</scope>
    <source>
        <strain evidence="5">cv. Salinas</strain>
        <tissue evidence="4">Seedlings</tissue>
    </source>
</reference>
<evidence type="ECO:0000256" key="1">
    <source>
        <dbReference type="SAM" id="Coils"/>
    </source>
</evidence>
<accession>A0A9R1UN54</accession>
<dbReference type="Proteomes" id="UP000235145">
    <property type="component" value="Unassembled WGS sequence"/>
</dbReference>
<protein>
    <recommendedName>
        <fullName evidence="3">BZIP domain-containing protein</fullName>
    </recommendedName>
</protein>
<dbReference type="InterPro" id="IPR004827">
    <property type="entry name" value="bZIP"/>
</dbReference>
<name>A0A9R1UN54_LACSA</name>
<organism evidence="4 5">
    <name type="scientific">Lactuca sativa</name>
    <name type="common">Garden lettuce</name>
    <dbReference type="NCBI Taxonomy" id="4236"/>
    <lineage>
        <taxon>Eukaryota</taxon>
        <taxon>Viridiplantae</taxon>
        <taxon>Streptophyta</taxon>
        <taxon>Embryophyta</taxon>
        <taxon>Tracheophyta</taxon>
        <taxon>Spermatophyta</taxon>
        <taxon>Magnoliopsida</taxon>
        <taxon>eudicotyledons</taxon>
        <taxon>Gunneridae</taxon>
        <taxon>Pentapetalae</taxon>
        <taxon>asterids</taxon>
        <taxon>campanulids</taxon>
        <taxon>Asterales</taxon>
        <taxon>Asteraceae</taxon>
        <taxon>Cichorioideae</taxon>
        <taxon>Cichorieae</taxon>
        <taxon>Lactucinae</taxon>
        <taxon>Lactuca</taxon>
    </lineage>
</organism>
<dbReference type="GO" id="GO:0006351">
    <property type="term" value="P:DNA-templated transcription"/>
    <property type="evidence" value="ECO:0007669"/>
    <property type="project" value="InterPro"/>
</dbReference>
<comment type="caution">
    <text evidence="4">The sequence shown here is derived from an EMBL/GenBank/DDBJ whole genome shotgun (WGS) entry which is preliminary data.</text>
</comment>
<proteinExistence type="predicted"/>
<dbReference type="Gene3D" id="1.20.5.170">
    <property type="match status" value="1"/>
</dbReference>
<dbReference type="SUPFAM" id="SSF57959">
    <property type="entry name" value="Leucine zipper domain"/>
    <property type="match status" value="1"/>
</dbReference>
<dbReference type="GO" id="GO:0003700">
    <property type="term" value="F:DNA-binding transcription factor activity"/>
    <property type="evidence" value="ECO:0007669"/>
    <property type="project" value="InterPro"/>
</dbReference>
<evidence type="ECO:0000313" key="4">
    <source>
        <dbReference type="EMBL" id="KAJ0190550.1"/>
    </source>
</evidence>
<dbReference type="InterPro" id="IPR031106">
    <property type="entry name" value="C/EBP"/>
</dbReference>
<sequence length="373" mass="43054">MDDGELDFSNHEIFVGDIPSSGSMNSFFDEIFNDTHTQDTAESSNKKGKNRPSGNREAVRKYREKKKACAASLEDEVVRLTALNQQLMRRVQSQVGLEAEVARQKSLLVDIRWRIDGEIRSFPYRKRHHPVGNQNWGKFGGKMELIKLSKFKLQLQTLITEVRELREKERASSNQLHDYVQKQKQSDEAFCVKIKELEAELTSSNELRQKLERKIQFLEDENYLLENKHKELKETISSILQEKDGFVKAYQESTCEMKRSIESRDRKITILSEKITAHLLSFDTIRKQASFVKQVVDNATHVVNEKEEVVSQLKMKLDKALHSEVGMLVVTVKKIQDTMTRMDEEDRASLPLIVANQEKNLDSECSTTQEGIC</sequence>
<dbReference type="InterPro" id="IPR046347">
    <property type="entry name" value="bZIP_sf"/>
</dbReference>
<feature type="coiled-coil region" evidence="1">
    <location>
        <begin position="148"/>
        <end position="235"/>
    </location>
</feature>
<feature type="region of interest" description="Disordered" evidence="2">
    <location>
        <begin position="36"/>
        <end position="59"/>
    </location>
</feature>
<dbReference type="Pfam" id="PF07716">
    <property type="entry name" value="bZIP_2"/>
    <property type="match status" value="1"/>
</dbReference>
<dbReference type="CDD" id="cd14686">
    <property type="entry name" value="bZIP"/>
    <property type="match status" value="1"/>
</dbReference>
<dbReference type="PANTHER" id="PTHR23334:SF73">
    <property type="entry name" value="BASIC-LEUCINE ZIPPER DOMAIN, CCAAT_ENHANCER-BINDING PROTEIN C_EBP-RELATED"/>
    <property type="match status" value="1"/>
</dbReference>
<dbReference type="AlphaFoldDB" id="A0A9R1UN54"/>
<dbReference type="SMART" id="SM00338">
    <property type="entry name" value="BRLZ"/>
    <property type="match status" value="1"/>
</dbReference>
<keyword evidence="1" id="KW-0175">Coiled coil</keyword>
<dbReference type="EMBL" id="NBSK02000008">
    <property type="protein sequence ID" value="KAJ0190550.1"/>
    <property type="molecule type" value="Genomic_DNA"/>
</dbReference>
<evidence type="ECO:0000256" key="2">
    <source>
        <dbReference type="SAM" id="MobiDB-lite"/>
    </source>
</evidence>
<gene>
    <name evidence="4" type="ORF">LSAT_V11C800453220</name>
</gene>
<feature type="domain" description="BZIP" evidence="3">
    <location>
        <begin position="42"/>
        <end position="110"/>
    </location>
</feature>
<evidence type="ECO:0000259" key="3">
    <source>
        <dbReference type="SMART" id="SM00338"/>
    </source>
</evidence>
<dbReference type="PANTHER" id="PTHR23334">
    <property type="entry name" value="CCAAT/ENHANCER BINDING PROTEIN"/>
    <property type="match status" value="1"/>
</dbReference>
<keyword evidence="5" id="KW-1185">Reference proteome</keyword>